<accession>A0A660KY07</accession>
<dbReference type="PRINTS" id="PR00038">
    <property type="entry name" value="HTHLUXR"/>
</dbReference>
<dbReference type="Gene3D" id="1.10.10.10">
    <property type="entry name" value="Winged helix-like DNA-binding domain superfamily/Winged helix DNA-binding domain"/>
    <property type="match status" value="1"/>
</dbReference>
<dbReference type="RefSeq" id="WP_121254428.1">
    <property type="nucleotide sequence ID" value="NZ_RBIL01000002.1"/>
</dbReference>
<dbReference type="InterPro" id="IPR039420">
    <property type="entry name" value="WalR-like"/>
</dbReference>
<keyword evidence="6" id="KW-1185">Reference proteome</keyword>
<feature type="domain" description="HTH luxR-type" evidence="3">
    <location>
        <begin position="128"/>
        <end position="193"/>
    </location>
</feature>
<evidence type="ECO:0000259" key="4">
    <source>
        <dbReference type="PROSITE" id="PS50110"/>
    </source>
</evidence>
<evidence type="ECO:0000313" key="5">
    <source>
        <dbReference type="EMBL" id="RKQ86581.1"/>
    </source>
</evidence>
<organism evidence="5 6">
    <name type="scientific">Solirubrobacter pauli</name>
    <dbReference type="NCBI Taxonomy" id="166793"/>
    <lineage>
        <taxon>Bacteria</taxon>
        <taxon>Bacillati</taxon>
        <taxon>Actinomycetota</taxon>
        <taxon>Thermoleophilia</taxon>
        <taxon>Solirubrobacterales</taxon>
        <taxon>Solirubrobacteraceae</taxon>
        <taxon>Solirubrobacter</taxon>
    </lineage>
</organism>
<dbReference type="AlphaFoldDB" id="A0A660KY07"/>
<dbReference type="Pfam" id="PF00196">
    <property type="entry name" value="GerE"/>
    <property type="match status" value="1"/>
</dbReference>
<dbReference type="InterPro" id="IPR011006">
    <property type="entry name" value="CheY-like_superfamily"/>
</dbReference>
<dbReference type="SUPFAM" id="SSF46894">
    <property type="entry name" value="C-terminal effector domain of the bipartite response regulators"/>
    <property type="match status" value="1"/>
</dbReference>
<dbReference type="PANTHER" id="PTHR43214:SF43">
    <property type="entry name" value="TWO-COMPONENT RESPONSE REGULATOR"/>
    <property type="match status" value="1"/>
</dbReference>
<dbReference type="PROSITE" id="PS50043">
    <property type="entry name" value="HTH_LUXR_2"/>
    <property type="match status" value="1"/>
</dbReference>
<dbReference type="InterPro" id="IPR001789">
    <property type="entry name" value="Sig_transdc_resp-reg_receiver"/>
</dbReference>
<dbReference type="GO" id="GO:0003677">
    <property type="term" value="F:DNA binding"/>
    <property type="evidence" value="ECO:0007669"/>
    <property type="project" value="UniProtKB-KW"/>
</dbReference>
<dbReference type="SUPFAM" id="SSF52172">
    <property type="entry name" value="CheY-like"/>
    <property type="match status" value="1"/>
</dbReference>
<proteinExistence type="predicted"/>
<dbReference type="GO" id="GO:0006355">
    <property type="term" value="P:regulation of DNA-templated transcription"/>
    <property type="evidence" value="ECO:0007669"/>
    <property type="project" value="InterPro"/>
</dbReference>
<comment type="caution">
    <text evidence="5">The sequence shown here is derived from an EMBL/GenBank/DDBJ whole genome shotgun (WGS) entry which is preliminary data.</text>
</comment>
<dbReference type="EMBL" id="RBIL01000002">
    <property type="protein sequence ID" value="RKQ86581.1"/>
    <property type="molecule type" value="Genomic_DNA"/>
</dbReference>
<keyword evidence="1 5" id="KW-0238">DNA-binding</keyword>
<feature type="modified residue" description="4-aspartylphosphate" evidence="2">
    <location>
        <position position="57"/>
    </location>
</feature>
<protein>
    <submittedName>
        <fullName evidence="5">DNA-binding NarL/FixJ family response regulator</fullName>
    </submittedName>
</protein>
<dbReference type="SMART" id="SM00448">
    <property type="entry name" value="REC"/>
    <property type="match status" value="1"/>
</dbReference>
<evidence type="ECO:0000256" key="1">
    <source>
        <dbReference type="ARBA" id="ARBA00023125"/>
    </source>
</evidence>
<dbReference type="PROSITE" id="PS50110">
    <property type="entry name" value="RESPONSE_REGULATORY"/>
    <property type="match status" value="1"/>
</dbReference>
<dbReference type="InterPro" id="IPR000792">
    <property type="entry name" value="Tscrpt_reg_LuxR_C"/>
</dbReference>
<dbReference type="GO" id="GO:0000160">
    <property type="term" value="P:phosphorelay signal transduction system"/>
    <property type="evidence" value="ECO:0007669"/>
    <property type="project" value="InterPro"/>
</dbReference>
<dbReference type="PANTHER" id="PTHR43214">
    <property type="entry name" value="TWO-COMPONENT RESPONSE REGULATOR"/>
    <property type="match status" value="1"/>
</dbReference>
<evidence type="ECO:0000313" key="6">
    <source>
        <dbReference type="Proteomes" id="UP000278962"/>
    </source>
</evidence>
<name>A0A660KY07_9ACTN</name>
<feature type="domain" description="Response regulatory" evidence="4">
    <location>
        <begin position="6"/>
        <end position="118"/>
    </location>
</feature>
<dbReference type="Gene3D" id="3.40.50.2300">
    <property type="match status" value="1"/>
</dbReference>
<sequence>MTASVRLLAVDPHELITWGLRSALTQQPWVERCLQANDLPQANRLAARYTPHVILVDGTLADGAEFHDLQEASPASRLVVMTERPSVPARLLHTVRACGFVSKSWGIEDIVAAVRLAGLGLGLAPPELSGDVPRLTMREEQVLTMIAKGETNDQIALDLKLSPNTIKQHASSAYRKLDAHNRTEAVRRAQFHGLIT</sequence>
<dbReference type="OrthoDB" id="4294555at2"/>
<dbReference type="InterPro" id="IPR036388">
    <property type="entry name" value="WH-like_DNA-bd_sf"/>
</dbReference>
<keyword evidence="2" id="KW-0597">Phosphoprotein</keyword>
<dbReference type="Proteomes" id="UP000278962">
    <property type="component" value="Unassembled WGS sequence"/>
</dbReference>
<dbReference type="SMART" id="SM00421">
    <property type="entry name" value="HTH_LUXR"/>
    <property type="match status" value="1"/>
</dbReference>
<dbReference type="PROSITE" id="PS00622">
    <property type="entry name" value="HTH_LUXR_1"/>
    <property type="match status" value="1"/>
</dbReference>
<reference evidence="5 6" key="1">
    <citation type="submission" date="2018-10" db="EMBL/GenBank/DDBJ databases">
        <title>Genomic Encyclopedia of Archaeal and Bacterial Type Strains, Phase II (KMG-II): from individual species to whole genera.</title>
        <authorList>
            <person name="Goeker M."/>
        </authorList>
    </citation>
    <scope>NUCLEOTIDE SEQUENCE [LARGE SCALE GENOMIC DNA]</scope>
    <source>
        <strain evidence="5 6">DSM 14954</strain>
    </source>
</reference>
<dbReference type="InterPro" id="IPR016032">
    <property type="entry name" value="Sig_transdc_resp-reg_C-effctor"/>
</dbReference>
<dbReference type="CDD" id="cd06170">
    <property type="entry name" value="LuxR_C_like"/>
    <property type="match status" value="1"/>
</dbReference>
<evidence type="ECO:0000256" key="2">
    <source>
        <dbReference type="PROSITE-ProRule" id="PRU00169"/>
    </source>
</evidence>
<gene>
    <name evidence="5" type="ORF">C8N24_4594</name>
</gene>
<evidence type="ECO:0000259" key="3">
    <source>
        <dbReference type="PROSITE" id="PS50043"/>
    </source>
</evidence>